<dbReference type="Pfam" id="PF22913">
    <property type="entry name" value="NBAS_11th"/>
    <property type="match status" value="1"/>
</dbReference>
<feature type="domain" description="Neuroblastoma-amplified sequence N-terminal" evidence="7">
    <location>
        <begin position="84"/>
        <end position="341"/>
    </location>
</feature>
<evidence type="ECO:0000313" key="9">
    <source>
        <dbReference type="Ensembl" id="ENSCPVP00000026039.1"/>
    </source>
</evidence>
<keyword evidence="10" id="KW-1185">Reference proteome</keyword>
<dbReference type="Proteomes" id="UP000694382">
    <property type="component" value="Chromosome 3"/>
</dbReference>
<dbReference type="InterPro" id="IPR029145">
    <property type="entry name" value="NBAS_N"/>
</dbReference>
<keyword evidence="2" id="KW-0813">Transport</keyword>
<proteinExistence type="predicted"/>
<feature type="region of interest" description="Disordered" evidence="5">
    <location>
        <begin position="1867"/>
        <end position="1889"/>
    </location>
</feature>
<dbReference type="SUPFAM" id="SSF50978">
    <property type="entry name" value="WD40 repeat-like"/>
    <property type="match status" value="1"/>
</dbReference>
<evidence type="ECO:0000259" key="7">
    <source>
        <dbReference type="Pfam" id="PF15492"/>
    </source>
</evidence>
<gene>
    <name evidence="9" type="primary">NBAS</name>
</gene>
<comment type="subcellular location">
    <subcellularLocation>
        <location evidence="1">Endoplasmic reticulum</location>
    </subcellularLocation>
</comment>
<organism evidence="9 10">
    <name type="scientific">Geospiza parvula</name>
    <name type="common">Small tree-finch</name>
    <name type="synonym">Camarhynchus parvulus</name>
    <dbReference type="NCBI Taxonomy" id="87175"/>
    <lineage>
        <taxon>Eukaryota</taxon>
        <taxon>Metazoa</taxon>
        <taxon>Chordata</taxon>
        <taxon>Craniata</taxon>
        <taxon>Vertebrata</taxon>
        <taxon>Euteleostomi</taxon>
        <taxon>Archelosauria</taxon>
        <taxon>Archosauria</taxon>
        <taxon>Dinosauria</taxon>
        <taxon>Saurischia</taxon>
        <taxon>Theropoda</taxon>
        <taxon>Coelurosauria</taxon>
        <taxon>Aves</taxon>
        <taxon>Neognathae</taxon>
        <taxon>Neoaves</taxon>
        <taxon>Telluraves</taxon>
        <taxon>Australaves</taxon>
        <taxon>Passeriformes</taxon>
        <taxon>Thraupidae</taxon>
        <taxon>Camarhynchus</taxon>
    </lineage>
</organism>
<dbReference type="InterPro" id="IPR013244">
    <property type="entry name" value="Sec39_domain"/>
</dbReference>
<dbReference type="InterPro" id="IPR015943">
    <property type="entry name" value="WD40/YVTN_repeat-like_dom_sf"/>
</dbReference>
<feature type="compositionally biased region" description="Basic and acidic residues" evidence="5">
    <location>
        <begin position="1867"/>
        <end position="1884"/>
    </location>
</feature>
<feature type="region of interest" description="Disordered" evidence="5">
    <location>
        <begin position="429"/>
        <end position="450"/>
    </location>
</feature>
<feature type="domain" description="Sec39" evidence="6">
    <location>
        <begin position="693"/>
        <end position="975"/>
    </location>
</feature>
<dbReference type="Pfam" id="PF15492">
    <property type="entry name" value="Nbas_N"/>
    <property type="match status" value="1"/>
</dbReference>
<evidence type="ECO:0000256" key="4">
    <source>
        <dbReference type="ARBA" id="ARBA00022927"/>
    </source>
</evidence>
<evidence type="ECO:0000259" key="6">
    <source>
        <dbReference type="Pfam" id="PF08314"/>
    </source>
</evidence>
<evidence type="ECO:0000256" key="5">
    <source>
        <dbReference type="SAM" id="MobiDB-lite"/>
    </source>
</evidence>
<keyword evidence="4" id="KW-0653">Protein transport</keyword>
<evidence type="ECO:0000313" key="10">
    <source>
        <dbReference type="Proteomes" id="UP000694382"/>
    </source>
</evidence>
<reference evidence="9" key="3">
    <citation type="submission" date="2025-09" db="UniProtKB">
        <authorList>
            <consortium name="Ensembl"/>
        </authorList>
    </citation>
    <scope>IDENTIFICATION</scope>
</reference>
<reference evidence="9" key="2">
    <citation type="submission" date="2025-08" db="UniProtKB">
        <authorList>
            <consortium name="Ensembl"/>
        </authorList>
    </citation>
    <scope>IDENTIFICATION</scope>
</reference>
<reference evidence="9" key="1">
    <citation type="submission" date="2020-02" db="EMBL/GenBank/DDBJ databases">
        <authorList>
            <person name="Enbody D E."/>
            <person name="Pettersson E M."/>
        </authorList>
    </citation>
    <scope>NUCLEOTIDE SEQUENCE [LARGE SCALE GENOMIC DNA]</scope>
</reference>
<feature type="domain" description="NBAS subunit of NRZ tethering complex C-terminal" evidence="8">
    <location>
        <begin position="1989"/>
        <end position="2029"/>
    </location>
</feature>
<dbReference type="PANTHER" id="PTHR15922">
    <property type="entry name" value="NEUROBLASTOMA-AMPLIFIED SEQUENCE"/>
    <property type="match status" value="1"/>
</dbReference>
<protein>
    <submittedName>
        <fullName evidence="9">NBAS subunit of NRZ tethering complex</fullName>
    </submittedName>
</protein>
<dbReference type="GO" id="GO:0000149">
    <property type="term" value="F:SNARE binding"/>
    <property type="evidence" value="ECO:0007669"/>
    <property type="project" value="TreeGrafter"/>
</dbReference>
<sequence length="2282" mass="258765">MALSRGMAGAGEQAEDGEENILYDLLVNTEWPPETEVQPRGNRTHGASFIITRAIAGKYYFPAKFSLPAGLVRLVSKQINWHLILASNGKLLAVVQDQLPKDPNPQWRRVAWSHDCTLLAYAESSGTVRVFDLMGSELLVISPVSSFPGDLSYAIAGLIFLEYKASAQWSAELLVVNYRGELRSYLVSVGTNQSFQESHSFSFGSHYAHGITTVIYHPGHRLLLVGGCETDEDGVSKAAGCGISAWRILSGSPHYKQVTSYEDDVRTVSLGLLRIMNLRFYSRRGTEQDGVFKMNLSPDGALLAAIHFSGKLTIWSIPSLRQQGEWDQTDQPGYDELNPDWRLSSEKRKKMKDKESYYPLIDVNWWADNSVILARCSGALTVSSVKTLRNLLGKTCEWFESSPQVTSAHDGGFLSLECEVKLVPKRLRLESRPGDEDEGDDDSDSDEETSAKDRYFSYLKQGLYFVTEMERFAPPRKRPRTITKNFRLVSLRSTTPEELYQRKIDNEEYGEALSLAQTYGLDSDLVYQRQWRKSAVNVASIQDYLSKIKKRAWVLHECLERVPENADAAKKLLQYGLKGTDLEALVAIGKGEDGGRFILPGEVDIEIPYEDLLSPDEEMDTRKEKEAKKRQELLSSVNFSKLTLEQKELCRSRLKLLTYLDRLETYEEILGGPHATEHYDGEFFKKFRNQNIVLSARTYARESNVRALEILFTFHGSTLLPHRQAILSNFPETTSPHEYALLLPEACYKKGTLKILPWNEQKHREEDWCEKQECRMVIEPTSQDEGQFLYEKQPELLKYRTTDLSVDLVTDWYLSRAQEIEEYAMQVDCALSLVRLGMERNIPGLQVLCDNLITLETVVYETDGDRTLTLKELLEMKDIEKLRLLMKNSSDEKYVKNVYQWMIPFLHRCENQSPGLANTLFKEYLVTLAKEDLTLPLKIFQNSKPDCQAKIIPDQDQLMITALECIYSCERDDQLSLCYDILECLPQRGYGPETDKTKTLHDEVDELEQILSVAELLEKHGLQKPVSFVKDTKDSAEEARKLVVRLTRHTGRKQPSATETQWKELLQDMLDMQQKVYRCLHSDTCYEIFTESLLCSSSIDNIHLAGQMMHCSVWSVDLPSSSKGKPQYRVSYARSIELVLAAGREYFNSSTSLTDSCMELARCCLQLIEDSPSAVQEELDLIRALGYLEEFGVKILPLQVRLCSDRLSLIKDCLAQMSTNYKQPAKLLGLANLLRVAGDDQMERKGQVLILLVEQALSFQDYKAASMHCQELMATGYSKSWEVCSQLGQSEGFQDLGMRQELMAFALTHCAPCAIEALLAVSSSLQTQILYQAVNYQFLPSEGGENSSISGPSLLISKDTEVSFNSADLLYWTTSKTMKVLSNTTLTTKAMLHAVSDGQWWKRSLTYLRPLHGQEFGDVLKSGSGENATVEKQGCHPFYESLIDDPYIAENNSLESFAEVLLRTGKLAETKSEGKDLLPTTEVLLQLASDALPKDATLSLAYLLALPQVVDANKCFEKQLHSALSLQLASYYYSLQIYARLAPCFKDKCHPLYRADPKELIQMVTKHVTQYAQADWPEEITSLINQLHYYNERLLDFTQAQTLQGLGKGVDVQRFTADAQYKRETILGLAETLEENVYKIAVSLAQRYSVPLWEVYMTHLEFLFTDSGLSTLQIEERAQSLGLFETLKSSPETFHEHMAKYVYPSIEGQDHQRLLYYFTLLESCGCSEVVNHALKPETHIRLLKKFKAVAPGLNYKKLTDENENPLETLEPILTSQNILSISKLAPKIPKKDGSMLSPSSVYTVWLQKLFWNGDHHLIKKIPETMDEWLHAYDMCSKYFDRLDPDDILPVEARIEVTKKAIKAVKHLSEKSRKKTSDNDMKDAESPSAAYEETLNHLQQSLAHLETLTHSFIIYLKSSKQDALQKYGYLYDLSRSEKEKIHEQAVAMCIDGQPLDMVQQLLQVAVGDLGLSPRDIVQCAIKKIVGILREKIVSSDDLLEWLRPFCGDDSLPVKPRIRVLQILEQAFHLSDEDSKLLVYFRTQAVLRACWPETKVEITDIENEEKRYHLFLGLLESSQSLSEFQHLVLLLQAWPPMDRSNGSCTDDNPWVKLGTFMLQKCPPEEKEKTGNEILKICRSLYETKHMLPVKCIKELCLLLLNQSLLLPSLKLLVESKDQDLHAVALEQITAVAKVDDSTCDAEILSLLLNAKLVVKCMSTAFCPRLIDHLLANQGQGGWDVEEIAQQLKEAGFSAEAGSLLMAHRGTHPALRTFTTALQAVQHWI</sequence>
<dbReference type="GO" id="GO:0015031">
    <property type="term" value="P:protein transport"/>
    <property type="evidence" value="ECO:0007669"/>
    <property type="project" value="UniProtKB-KW"/>
</dbReference>
<evidence type="ECO:0000256" key="1">
    <source>
        <dbReference type="ARBA" id="ARBA00004240"/>
    </source>
</evidence>
<dbReference type="Pfam" id="PF08314">
    <property type="entry name" value="Sec39"/>
    <property type="match status" value="2"/>
</dbReference>
<evidence type="ECO:0000259" key="8">
    <source>
        <dbReference type="Pfam" id="PF22913"/>
    </source>
</evidence>
<name>A0A8U8AUI0_GEOPR</name>
<dbReference type="GO" id="GO:0006890">
    <property type="term" value="P:retrograde vesicle-mediated transport, Golgi to endoplasmic reticulum"/>
    <property type="evidence" value="ECO:0007669"/>
    <property type="project" value="InterPro"/>
</dbReference>
<feature type="domain" description="Sec39" evidence="6">
    <location>
        <begin position="1002"/>
        <end position="1329"/>
    </location>
</feature>
<keyword evidence="3" id="KW-0256">Endoplasmic reticulum</keyword>
<dbReference type="Ensembl" id="ENSCPVT00000027026.1">
    <property type="protein sequence ID" value="ENSCPVP00000026039.1"/>
    <property type="gene ID" value="ENSCPVG00000001313.2"/>
</dbReference>
<evidence type="ECO:0000256" key="3">
    <source>
        <dbReference type="ARBA" id="ARBA00022824"/>
    </source>
</evidence>
<feature type="compositionally biased region" description="Acidic residues" evidence="5">
    <location>
        <begin position="435"/>
        <end position="448"/>
    </location>
</feature>
<dbReference type="InterPro" id="IPR036322">
    <property type="entry name" value="WD40_repeat_dom_sf"/>
</dbReference>
<dbReference type="GO" id="GO:0070939">
    <property type="term" value="C:Dsl1/NZR complex"/>
    <property type="evidence" value="ECO:0007669"/>
    <property type="project" value="TreeGrafter"/>
</dbReference>
<dbReference type="PANTHER" id="PTHR15922:SF2">
    <property type="entry name" value="NBAS SUBUNIT OF NRZ TETHERING COMPLEX"/>
    <property type="match status" value="1"/>
</dbReference>
<dbReference type="InterPro" id="IPR054751">
    <property type="entry name" value="NBAS_C"/>
</dbReference>
<evidence type="ECO:0000256" key="2">
    <source>
        <dbReference type="ARBA" id="ARBA00022448"/>
    </source>
</evidence>
<accession>A0A8U8AUI0</accession>
<dbReference type="Gene3D" id="2.130.10.10">
    <property type="entry name" value="YVTN repeat-like/Quinoprotein amine dehydrogenase"/>
    <property type="match status" value="1"/>
</dbReference>